<dbReference type="GO" id="GO:0004364">
    <property type="term" value="F:glutathione transferase activity"/>
    <property type="evidence" value="ECO:0007669"/>
    <property type="project" value="UniProtKB-EC"/>
</dbReference>
<dbReference type="OrthoDB" id="414243at2759"/>
<dbReference type="CDD" id="cd03192">
    <property type="entry name" value="GST_C_Sigma_like"/>
    <property type="match status" value="1"/>
</dbReference>
<comment type="caution">
    <text evidence="6">The sequence shown here is derived from an EMBL/GenBank/DDBJ whole genome shotgun (WGS) entry which is preliminary data.</text>
</comment>
<dbReference type="InterPro" id="IPR004045">
    <property type="entry name" value="Glutathione_S-Trfase_N"/>
</dbReference>
<dbReference type="PROSITE" id="PS50404">
    <property type="entry name" value="GST_NTER"/>
    <property type="match status" value="1"/>
</dbReference>
<accession>A0A8J2K7P6</accession>
<feature type="domain" description="GST C-terminal" evidence="5">
    <location>
        <begin position="86"/>
        <end position="208"/>
    </location>
</feature>
<name>A0A8J2K7P6_9HEXA</name>
<dbReference type="SFLD" id="SFLDG00363">
    <property type="entry name" value="AMPS_(cytGST):_Alpha-__Mu-__Pi"/>
    <property type="match status" value="1"/>
</dbReference>
<dbReference type="EMBL" id="CAJVCH010275711">
    <property type="protein sequence ID" value="CAG7734753.1"/>
    <property type="molecule type" value="Genomic_DNA"/>
</dbReference>
<evidence type="ECO:0000256" key="3">
    <source>
        <dbReference type="ARBA" id="ARBA00047960"/>
    </source>
</evidence>
<organism evidence="6 7">
    <name type="scientific">Allacma fusca</name>
    <dbReference type="NCBI Taxonomy" id="39272"/>
    <lineage>
        <taxon>Eukaryota</taxon>
        <taxon>Metazoa</taxon>
        <taxon>Ecdysozoa</taxon>
        <taxon>Arthropoda</taxon>
        <taxon>Hexapoda</taxon>
        <taxon>Collembola</taxon>
        <taxon>Symphypleona</taxon>
        <taxon>Sminthuridae</taxon>
        <taxon>Allacma</taxon>
    </lineage>
</organism>
<dbReference type="InterPro" id="IPR050213">
    <property type="entry name" value="GST_superfamily"/>
</dbReference>
<dbReference type="Pfam" id="PF02798">
    <property type="entry name" value="GST_N"/>
    <property type="match status" value="1"/>
</dbReference>
<dbReference type="SFLD" id="SFLDG01205">
    <property type="entry name" value="AMPS.1"/>
    <property type="match status" value="1"/>
</dbReference>
<proteinExistence type="inferred from homology"/>
<dbReference type="GO" id="GO:0006749">
    <property type="term" value="P:glutathione metabolic process"/>
    <property type="evidence" value="ECO:0007669"/>
    <property type="project" value="TreeGrafter"/>
</dbReference>
<dbReference type="Pfam" id="PF14497">
    <property type="entry name" value="GST_C_3"/>
    <property type="match status" value="1"/>
</dbReference>
<dbReference type="PROSITE" id="PS50405">
    <property type="entry name" value="GST_CTER"/>
    <property type="match status" value="1"/>
</dbReference>
<protein>
    <recommendedName>
        <fullName evidence="1">glutathione transferase</fullName>
        <ecNumber evidence="1">2.5.1.18</ecNumber>
    </recommendedName>
</protein>
<evidence type="ECO:0000313" key="7">
    <source>
        <dbReference type="Proteomes" id="UP000708208"/>
    </source>
</evidence>
<keyword evidence="7" id="KW-1185">Reference proteome</keyword>
<dbReference type="InterPro" id="IPR040079">
    <property type="entry name" value="Glutathione_S-Trfase"/>
</dbReference>
<reference evidence="6" key="1">
    <citation type="submission" date="2021-06" db="EMBL/GenBank/DDBJ databases">
        <authorList>
            <person name="Hodson N. C."/>
            <person name="Mongue J. A."/>
            <person name="Jaron S. K."/>
        </authorList>
    </citation>
    <scope>NUCLEOTIDE SEQUENCE</scope>
</reference>
<dbReference type="PANTHER" id="PTHR11571:SF150">
    <property type="entry name" value="GLUTATHIONE S-TRANSFERASE"/>
    <property type="match status" value="1"/>
</dbReference>
<dbReference type="EC" id="2.5.1.18" evidence="1"/>
<sequence length="208" mass="23258">MPTYKLTYFDMKGLAEPIRLLFAYAKVPYEDIRLPYNPTGPGIAPEIKQKLPFGHVPVLEFEGITLSQSATIGRFLAGRFNLLGSNDVEAAKIDEINDALRDFAESWRALHFAKEDEAKATALKNIQEVTTPKYLGRLNEMLEDNGGAFFIGNGTSWADLLVFNFITYLNQLYGMDLARNYPALKALSESSHCPKTFLLICKAVAKNK</sequence>
<dbReference type="PANTHER" id="PTHR11571">
    <property type="entry name" value="GLUTATHIONE S-TRANSFERASE"/>
    <property type="match status" value="1"/>
</dbReference>
<comment type="similarity">
    <text evidence="2">Belongs to the GST superfamily. Sigma family.</text>
</comment>
<evidence type="ECO:0000259" key="5">
    <source>
        <dbReference type="PROSITE" id="PS50405"/>
    </source>
</evidence>
<dbReference type="SFLD" id="SFLDS00019">
    <property type="entry name" value="Glutathione_Transferase_(cytos"/>
    <property type="match status" value="1"/>
</dbReference>
<gene>
    <name evidence="6" type="ORF">AFUS01_LOCUS23126</name>
</gene>
<comment type="catalytic activity">
    <reaction evidence="3">
        <text>RX + glutathione = an S-substituted glutathione + a halide anion + H(+)</text>
        <dbReference type="Rhea" id="RHEA:16437"/>
        <dbReference type="ChEBI" id="CHEBI:15378"/>
        <dbReference type="ChEBI" id="CHEBI:16042"/>
        <dbReference type="ChEBI" id="CHEBI:17792"/>
        <dbReference type="ChEBI" id="CHEBI:57925"/>
        <dbReference type="ChEBI" id="CHEBI:90779"/>
        <dbReference type="EC" id="2.5.1.18"/>
    </reaction>
</comment>
<evidence type="ECO:0000313" key="6">
    <source>
        <dbReference type="EMBL" id="CAG7734753.1"/>
    </source>
</evidence>
<dbReference type="FunFam" id="1.20.1050.10:FF:000030">
    <property type="entry name" value="Glutathione S-transferase S1"/>
    <property type="match status" value="1"/>
</dbReference>
<dbReference type="AlphaFoldDB" id="A0A8J2K7P6"/>
<evidence type="ECO:0000259" key="4">
    <source>
        <dbReference type="PROSITE" id="PS50404"/>
    </source>
</evidence>
<evidence type="ECO:0000256" key="2">
    <source>
        <dbReference type="ARBA" id="ARBA00038317"/>
    </source>
</evidence>
<dbReference type="Proteomes" id="UP000708208">
    <property type="component" value="Unassembled WGS sequence"/>
</dbReference>
<dbReference type="InterPro" id="IPR004046">
    <property type="entry name" value="GST_C"/>
</dbReference>
<dbReference type="InterPro" id="IPR010987">
    <property type="entry name" value="Glutathione-S-Trfase_C-like"/>
</dbReference>
<dbReference type="CDD" id="cd03039">
    <property type="entry name" value="GST_N_Sigma_like"/>
    <property type="match status" value="1"/>
</dbReference>
<feature type="domain" description="GST N-terminal" evidence="4">
    <location>
        <begin position="2"/>
        <end position="84"/>
    </location>
</feature>
<evidence type="ECO:0000256" key="1">
    <source>
        <dbReference type="ARBA" id="ARBA00012452"/>
    </source>
</evidence>